<name>A0A4U7JJX8_9FIRM</name>
<dbReference type="EMBL" id="CP061336">
    <property type="protein sequence ID" value="QNU68259.1"/>
    <property type="molecule type" value="Genomic_DNA"/>
</dbReference>
<dbReference type="AlphaFoldDB" id="A0A4U7JJX8"/>
<evidence type="ECO:0000313" key="1">
    <source>
        <dbReference type="EMBL" id="QNU68259.1"/>
    </source>
</evidence>
<sequence>MRVTVDLSAVAWFVIFCLAVIVGVFLIILLINCLKVVKKVSNLIDNNANSVTNTISALPETLKSVDELAVSAKGTIDKANSIVSTVEENVTDSFSINAENILNIINIASSVIKSILNAFTSSK</sequence>
<keyword evidence="2" id="KW-1185">Reference proteome</keyword>
<reference evidence="1 2" key="1">
    <citation type="submission" date="2020-09" db="EMBL/GenBank/DDBJ databases">
        <title>Characterization and genome sequencing of Ruminiclostridium sp. nov. MA18.</title>
        <authorList>
            <person name="Rettenmaier R."/>
            <person name="Kowollik M.-L."/>
            <person name="Liebl W."/>
            <person name="Zverlov V."/>
        </authorList>
    </citation>
    <scope>NUCLEOTIDE SEQUENCE [LARGE SCALE GENOMIC DNA]</scope>
    <source>
        <strain evidence="1 2">MA18</strain>
    </source>
</reference>
<protein>
    <recommendedName>
        <fullName evidence="3">DUF948 domain-containing protein</fullName>
    </recommendedName>
</protein>
<accession>A0A4U7JJX8</accession>
<organism evidence="1 2">
    <name type="scientific">Ruminiclostridium herbifermentans</name>
    <dbReference type="NCBI Taxonomy" id="2488810"/>
    <lineage>
        <taxon>Bacteria</taxon>
        <taxon>Bacillati</taxon>
        <taxon>Bacillota</taxon>
        <taxon>Clostridia</taxon>
        <taxon>Eubacteriales</taxon>
        <taxon>Oscillospiraceae</taxon>
        <taxon>Ruminiclostridium</taxon>
    </lineage>
</organism>
<proteinExistence type="predicted"/>
<dbReference type="OrthoDB" id="1739947at2"/>
<evidence type="ECO:0000313" key="2">
    <source>
        <dbReference type="Proteomes" id="UP000306409"/>
    </source>
</evidence>
<dbReference type="Proteomes" id="UP000306409">
    <property type="component" value="Chromosome"/>
</dbReference>
<gene>
    <name evidence="1" type="ORF">EHE19_007560</name>
</gene>
<evidence type="ECO:0008006" key="3">
    <source>
        <dbReference type="Google" id="ProtNLM"/>
    </source>
</evidence>
<dbReference type="KEGG" id="rher:EHE19_007560"/>
<dbReference type="RefSeq" id="WP_137696514.1">
    <property type="nucleotide sequence ID" value="NZ_CP061336.1"/>
</dbReference>